<name>A0A1I7NW63_9HYPH</name>
<dbReference type="NCBIfam" id="NF045515">
    <property type="entry name" value="Glp_gephyrin"/>
    <property type="match status" value="1"/>
</dbReference>
<dbReference type="SMART" id="SM00852">
    <property type="entry name" value="MoCF_biosynth"/>
    <property type="match status" value="1"/>
</dbReference>
<dbReference type="Pfam" id="PF00994">
    <property type="entry name" value="MoCF_biosynth"/>
    <property type="match status" value="1"/>
</dbReference>
<reference evidence="14" key="1">
    <citation type="submission" date="2016-10" db="EMBL/GenBank/DDBJ databases">
        <authorList>
            <person name="Varghese N."/>
            <person name="Submissions S."/>
        </authorList>
    </citation>
    <scope>NUCLEOTIDE SEQUENCE [LARGE SCALE GENOMIC DNA]</scope>
    <source>
        <strain evidence="14">DSM 1565</strain>
    </source>
</reference>
<dbReference type="EC" id="2.10.1.1" evidence="11"/>
<evidence type="ECO:0000259" key="12">
    <source>
        <dbReference type="SMART" id="SM00852"/>
    </source>
</evidence>
<dbReference type="EMBL" id="FPCH01000004">
    <property type="protein sequence ID" value="SFV38901.1"/>
    <property type="molecule type" value="Genomic_DNA"/>
</dbReference>
<dbReference type="AlphaFoldDB" id="A0A1I7NW63"/>
<keyword evidence="14" id="KW-1185">Reference proteome</keyword>
<dbReference type="InterPro" id="IPR036135">
    <property type="entry name" value="MoeA_linker/N_sf"/>
</dbReference>
<evidence type="ECO:0000256" key="4">
    <source>
        <dbReference type="ARBA" id="ARBA00010763"/>
    </source>
</evidence>
<dbReference type="Gene3D" id="2.170.190.11">
    <property type="entry name" value="Molybdopterin biosynthesis moea protein, domain 3"/>
    <property type="match status" value="1"/>
</dbReference>
<dbReference type="Pfam" id="PF03453">
    <property type="entry name" value="MoeA_N"/>
    <property type="match status" value="1"/>
</dbReference>
<dbReference type="InterPro" id="IPR036425">
    <property type="entry name" value="MoaB/Mog-like_dom_sf"/>
</dbReference>
<dbReference type="InterPro" id="IPR005111">
    <property type="entry name" value="MoeA_C_domain_IV"/>
</dbReference>
<protein>
    <recommendedName>
        <fullName evidence="11">Molybdopterin molybdenumtransferase</fullName>
        <ecNumber evidence="11">2.10.1.1</ecNumber>
    </recommendedName>
</protein>
<dbReference type="Gene3D" id="3.90.105.10">
    <property type="entry name" value="Molybdopterin biosynthesis moea protein, domain 2"/>
    <property type="match status" value="1"/>
</dbReference>
<evidence type="ECO:0000256" key="2">
    <source>
        <dbReference type="ARBA" id="ARBA00002901"/>
    </source>
</evidence>
<sequence>MSLGMSLLLVTEALKRILDVASTLESENVGLLQARGRTLAAPLISKLDNPPFDASAMDGYAVRADDVASIPASLTVIAEAGAGRPFTGSLGQGEAVRIFTGGRLPEGADAIVIQENVDASGTAITVRETAARGANIRPKGEDFRKDDILLEQGRCLTARDVLIGASSGHAELPVVRKPVIAILSTGDELVPPGSPLGPGQISASNAYGLAAIVEAAGAEARVLGIARDTFASLDERIAASDGADILVTSGGASVGDHDLVRPALEKAGAKLDFYKIAMRPGKPLFFGSRVQNGSTQHCLGLPGNPVSAMICARVFLVPLIGRLLGRETPFQALTAVLAEPLPANGPREHYMRGLLDMSESPPRVVAFKSQDSGLIKSLQRADCLVVIPANTPAQPLGSPVKVLKLDI</sequence>
<comment type="catalytic activity">
    <reaction evidence="10">
        <text>adenylyl-molybdopterin + molybdate = Mo-molybdopterin + AMP + H(+)</text>
        <dbReference type="Rhea" id="RHEA:35047"/>
        <dbReference type="ChEBI" id="CHEBI:15378"/>
        <dbReference type="ChEBI" id="CHEBI:36264"/>
        <dbReference type="ChEBI" id="CHEBI:62727"/>
        <dbReference type="ChEBI" id="CHEBI:71302"/>
        <dbReference type="ChEBI" id="CHEBI:456215"/>
        <dbReference type="EC" id="2.10.1.1"/>
    </reaction>
</comment>
<dbReference type="GO" id="GO:0046872">
    <property type="term" value="F:metal ion binding"/>
    <property type="evidence" value="ECO:0007669"/>
    <property type="project" value="UniProtKB-UniRule"/>
</dbReference>
<dbReference type="InterPro" id="IPR001453">
    <property type="entry name" value="MoaB/Mog_dom"/>
</dbReference>
<dbReference type="GO" id="GO:0006777">
    <property type="term" value="P:Mo-molybdopterin cofactor biosynthetic process"/>
    <property type="evidence" value="ECO:0007669"/>
    <property type="project" value="UniProtKB-UniRule"/>
</dbReference>
<evidence type="ECO:0000313" key="14">
    <source>
        <dbReference type="Proteomes" id="UP000199423"/>
    </source>
</evidence>
<dbReference type="Gene3D" id="3.40.980.10">
    <property type="entry name" value="MoaB/Mog-like domain"/>
    <property type="match status" value="1"/>
</dbReference>
<proteinExistence type="inferred from homology"/>
<keyword evidence="5 11" id="KW-0500">Molybdenum</keyword>
<dbReference type="InterPro" id="IPR036688">
    <property type="entry name" value="MoeA_C_domain_IV_sf"/>
</dbReference>
<evidence type="ECO:0000256" key="9">
    <source>
        <dbReference type="ARBA" id="ARBA00023150"/>
    </source>
</evidence>
<comment type="function">
    <text evidence="2 11">Catalyzes the insertion of molybdate into adenylated molybdopterin with the concomitant release of AMP.</text>
</comment>
<dbReference type="SUPFAM" id="SSF53218">
    <property type="entry name" value="Molybdenum cofactor biosynthesis proteins"/>
    <property type="match status" value="1"/>
</dbReference>
<gene>
    <name evidence="13" type="ORF">SAMN04488557_3917</name>
</gene>
<evidence type="ECO:0000256" key="5">
    <source>
        <dbReference type="ARBA" id="ARBA00022505"/>
    </source>
</evidence>
<dbReference type="GO" id="GO:0061599">
    <property type="term" value="F:molybdopterin molybdotransferase activity"/>
    <property type="evidence" value="ECO:0007669"/>
    <property type="project" value="UniProtKB-UniRule"/>
</dbReference>
<keyword evidence="8 11" id="KW-0460">Magnesium</keyword>
<dbReference type="SUPFAM" id="SSF63867">
    <property type="entry name" value="MoeA C-terminal domain-like"/>
    <property type="match status" value="1"/>
</dbReference>
<evidence type="ECO:0000256" key="1">
    <source>
        <dbReference type="ARBA" id="ARBA00001946"/>
    </source>
</evidence>
<dbReference type="UniPathway" id="UPA00344"/>
<organism evidence="13 14">
    <name type="scientific">Hyphomicrobium facile</name>
    <dbReference type="NCBI Taxonomy" id="51670"/>
    <lineage>
        <taxon>Bacteria</taxon>
        <taxon>Pseudomonadati</taxon>
        <taxon>Pseudomonadota</taxon>
        <taxon>Alphaproteobacteria</taxon>
        <taxon>Hyphomicrobiales</taxon>
        <taxon>Hyphomicrobiaceae</taxon>
        <taxon>Hyphomicrobium</taxon>
    </lineage>
</organism>
<feature type="domain" description="MoaB/Mog" evidence="12">
    <location>
        <begin position="181"/>
        <end position="322"/>
    </location>
</feature>
<dbReference type="CDD" id="cd00887">
    <property type="entry name" value="MoeA"/>
    <property type="match status" value="1"/>
</dbReference>
<dbReference type="PROSITE" id="PS01079">
    <property type="entry name" value="MOCF_BIOSYNTHESIS_2"/>
    <property type="match status" value="1"/>
</dbReference>
<evidence type="ECO:0000256" key="10">
    <source>
        <dbReference type="ARBA" id="ARBA00047317"/>
    </source>
</evidence>
<dbReference type="PANTHER" id="PTHR10192">
    <property type="entry name" value="MOLYBDOPTERIN BIOSYNTHESIS PROTEIN"/>
    <property type="match status" value="1"/>
</dbReference>
<evidence type="ECO:0000256" key="3">
    <source>
        <dbReference type="ARBA" id="ARBA00005046"/>
    </source>
</evidence>
<comment type="cofactor">
    <cofactor evidence="1 11">
        <name>Mg(2+)</name>
        <dbReference type="ChEBI" id="CHEBI:18420"/>
    </cofactor>
</comment>
<dbReference type="SUPFAM" id="SSF63882">
    <property type="entry name" value="MoeA N-terminal region -like"/>
    <property type="match status" value="1"/>
</dbReference>
<comment type="similarity">
    <text evidence="4 11">Belongs to the MoeA family.</text>
</comment>
<dbReference type="Gene3D" id="2.40.340.10">
    <property type="entry name" value="MoeA, C-terminal, domain IV"/>
    <property type="match status" value="1"/>
</dbReference>
<dbReference type="Proteomes" id="UP000199423">
    <property type="component" value="Unassembled WGS sequence"/>
</dbReference>
<dbReference type="STRING" id="51670.SAMN04488557_3917"/>
<dbReference type="InterPro" id="IPR008284">
    <property type="entry name" value="MoCF_biosynth_CS"/>
</dbReference>
<dbReference type="InterPro" id="IPR038987">
    <property type="entry name" value="MoeA-like"/>
</dbReference>
<dbReference type="PANTHER" id="PTHR10192:SF5">
    <property type="entry name" value="GEPHYRIN"/>
    <property type="match status" value="1"/>
</dbReference>
<dbReference type="FunFam" id="3.40.980.10:FF:000004">
    <property type="entry name" value="Molybdopterin molybdenumtransferase"/>
    <property type="match status" value="1"/>
</dbReference>
<evidence type="ECO:0000256" key="11">
    <source>
        <dbReference type="RuleBase" id="RU365090"/>
    </source>
</evidence>
<dbReference type="Pfam" id="PF03454">
    <property type="entry name" value="MoeA_C"/>
    <property type="match status" value="1"/>
</dbReference>
<comment type="pathway">
    <text evidence="3 11">Cofactor biosynthesis; molybdopterin biosynthesis.</text>
</comment>
<dbReference type="InterPro" id="IPR005110">
    <property type="entry name" value="MoeA_linker/N"/>
</dbReference>
<accession>A0A1I7NW63</accession>
<dbReference type="FunFam" id="2.170.190.11:FF:000001">
    <property type="entry name" value="Molybdopterin molybdenumtransferase"/>
    <property type="match status" value="1"/>
</dbReference>
<keyword evidence="9 11" id="KW-0501">Molybdenum cofactor biosynthesis</keyword>
<evidence type="ECO:0000256" key="6">
    <source>
        <dbReference type="ARBA" id="ARBA00022679"/>
    </source>
</evidence>
<keyword evidence="7 11" id="KW-0479">Metal-binding</keyword>
<evidence type="ECO:0000256" key="7">
    <source>
        <dbReference type="ARBA" id="ARBA00022723"/>
    </source>
</evidence>
<evidence type="ECO:0000313" key="13">
    <source>
        <dbReference type="EMBL" id="SFV38901.1"/>
    </source>
</evidence>
<keyword evidence="6 11" id="KW-0808">Transferase</keyword>
<evidence type="ECO:0000256" key="8">
    <source>
        <dbReference type="ARBA" id="ARBA00022842"/>
    </source>
</evidence>
<dbReference type="GO" id="GO:0005829">
    <property type="term" value="C:cytosol"/>
    <property type="evidence" value="ECO:0007669"/>
    <property type="project" value="TreeGrafter"/>
</dbReference>